<dbReference type="EMBL" id="MT144789">
    <property type="protein sequence ID" value="QJH99450.1"/>
    <property type="molecule type" value="Genomic_DNA"/>
</dbReference>
<evidence type="ECO:0000313" key="4">
    <source>
        <dbReference type="EMBL" id="QJH99450.1"/>
    </source>
</evidence>
<accession>A0A6H1ZZC1</accession>
<gene>
    <name evidence="3" type="ORF">MM415A00449_0028</name>
    <name evidence="2" type="ORF">MM415B01001_0015</name>
    <name evidence="1" type="ORF">TM448A02865_0006</name>
    <name evidence="4" type="ORF">TM448B01591_0015</name>
</gene>
<dbReference type="GO" id="GO:0030527">
    <property type="term" value="F:structural constituent of chromatin"/>
    <property type="evidence" value="ECO:0007669"/>
    <property type="project" value="InterPro"/>
</dbReference>
<evidence type="ECO:0000313" key="3">
    <source>
        <dbReference type="EMBL" id="QJA82031.1"/>
    </source>
</evidence>
<dbReference type="EMBL" id="MT141429">
    <property type="protein sequence ID" value="QJA61050.1"/>
    <property type="molecule type" value="Genomic_DNA"/>
</dbReference>
<dbReference type="GO" id="GO:0003677">
    <property type="term" value="F:DNA binding"/>
    <property type="evidence" value="ECO:0007669"/>
    <property type="project" value="InterPro"/>
</dbReference>
<dbReference type="Pfam" id="PF07432">
    <property type="entry name" value="Hc1"/>
    <property type="match status" value="1"/>
</dbReference>
<evidence type="ECO:0008006" key="5">
    <source>
        <dbReference type="Google" id="ProtNLM"/>
    </source>
</evidence>
<reference evidence="1" key="1">
    <citation type="submission" date="2020-03" db="EMBL/GenBank/DDBJ databases">
        <title>The deep terrestrial virosphere.</title>
        <authorList>
            <person name="Holmfeldt K."/>
            <person name="Nilsson E."/>
            <person name="Simone D."/>
            <person name="Lopez-Fernandez M."/>
            <person name="Wu X."/>
            <person name="de Brujin I."/>
            <person name="Lundin D."/>
            <person name="Andersson A."/>
            <person name="Bertilsson S."/>
            <person name="Dopson M."/>
        </authorList>
    </citation>
    <scope>NUCLEOTIDE SEQUENCE</scope>
    <source>
        <strain evidence="3">MM415A00449</strain>
        <strain evidence="2">MM415B01001</strain>
        <strain evidence="1">TM448A02865</strain>
        <strain evidence="4">TM448B01591</strain>
    </source>
</reference>
<proteinExistence type="predicted"/>
<evidence type="ECO:0000313" key="1">
    <source>
        <dbReference type="EMBL" id="QJA52667.1"/>
    </source>
</evidence>
<dbReference type="EMBL" id="MT144358">
    <property type="protein sequence ID" value="QJA52667.1"/>
    <property type="molecule type" value="Genomic_DNA"/>
</dbReference>
<organism evidence="1">
    <name type="scientific">viral metagenome</name>
    <dbReference type="NCBI Taxonomy" id="1070528"/>
    <lineage>
        <taxon>unclassified sequences</taxon>
        <taxon>metagenomes</taxon>
        <taxon>organismal metagenomes</taxon>
    </lineage>
</organism>
<dbReference type="AlphaFoldDB" id="A0A6H1ZZC1"/>
<name>A0A6H1ZZC1_9ZZZZ</name>
<dbReference type="InterPro" id="IPR010886">
    <property type="entry name" value="Hc1"/>
</dbReference>
<evidence type="ECO:0000313" key="2">
    <source>
        <dbReference type="EMBL" id="QJA61050.1"/>
    </source>
</evidence>
<sequence>MAKGEETFQEIVKWVEIVKTEGEKFYAGNKSAGVRARKALDRLAKLKVQWRKETV</sequence>
<protein>
    <recommendedName>
        <fullName evidence="5">Histone H1</fullName>
    </recommendedName>
</protein>
<dbReference type="EMBL" id="MT142477">
    <property type="protein sequence ID" value="QJA82031.1"/>
    <property type="molecule type" value="Genomic_DNA"/>
</dbReference>